<feature type="compositionally biased region" description="Polar residues" evidence="1">
    <location>
        <begin position="244"/>
        <end position="253"/>
    </location>
</feature>
<dbReference type="Proteomes" id="UP000616885">
    <property type="component" value="Unassembled WGS sequence"/>
</dbReference>
<evidence type="ECO:0000313" key="2">
    <source>
        <dbReference type="EMBL" id="KAF9751808.1"/>
    </source>
</evidence>
<reference evidence="2" key="1">
    <citation type="submission" date="2020-10" db="EMBL/GenBank/DDBJ databases">
        <title>High-Quality Genome Resource of Clonostachys rosea strain S41 by Oxford Nanopore Long-Read Sequencing.</title>
        <authorList>
            <person name="Wang H."/>
        </authorList>
    </citation>
    <scope>NUCLEOTIDE SEQUENCE</scope>
    <source>
        <strain evidence="2">S41</strain>
    </source>
</reference>
<gene>
    <name evidence="2" type="ORF">IM811_013602</name>
</gene>
<organism evidence="2 3">
    <name type="scientific">Bionectria ochroleuca</name>
    <name type="common">Gliocladium roseum</name>
    <dbReference type="NCBI Taxonomy" id="29856"/>
    <lineage>
        <taxon>Eukaryota</taxon>
        <taxon>Fungi</taxon>
        <taxon>Dikarya</taxon>
        <taxon>Ascomycota</taxon>
        <taxon>Pezizomycotina</taxon>
        <taxon>Sordariomycetes</taxon>
        <taxon>Hypocreomycetidae</taxon>
        <taxon>Hypocreales</taxon>
        <taxon>Bionectriaceae</taxon>
        <taxon>Clonostachys</taxon>
    </lineage>
</organism>
<evidence type="ECO:0000256" key="1">
    <source>
        <dbReference type="SAM" id="MobiDB-lite"/>
    </source>
</evidence>
<protein>
    <submittedName>
        <fullName evidence="2">Uncharacterized protein</fullName>
    </submittedName>
</protein>
<sequence>MQLDDAPHPTRELPPLSVPRSLSITLLTAFNSDPSPPFVHNASLALPTLEHSLHIAYTLHTTPAPAFLNTSDVSGLLAYCAARNLAAPSTAVSHMESPSPKVAPARKFKPIAIGKCHVQTAADRFGPGAEGAIRDRERLALGMPYEGNEPPFLWPSGSGDGEDEDEQVDAADRSIYRSVPSIQSNRNNLTALSQLYNLYFVAYQGCIFVYRLRSGAKHALPGIPICSSSLPRATKLGRSEDSSTHVAGTPSTT</sequence>
<feature type="region of interest" description="Disordered" evidence="1">
    <location>
        <begin position="234"/>
        <end position="253"/>
    </location>
</feature>
<dbReference type="AlphaFoldDB" id="A0A8H7TP53"/>
<name>A0A8H7TP53_BIOOC</name>
<proteinExistence type="predicted"/>
<dbReference type="EMBL" id="JADCTT010000005">
    <property type="protein sequence ID" value="KAF9751808.1"/>
    <property type="molecule type" value="Genomic_DNA"/>
</dbReference>
<evidence type="ECO:0000313" key="3">
    <source>
        <dbReference type="Proteomes" id="UP000616885"/>
    </source>
</evidence>
<accession>A0A8H7TP53</accession>
<comment type="caution">
    <text evidence="2">The sequence shown here is derived from an EMBL/GenBank/DDBJ whole genome shotgun (WGS) entry which is preliminary data.</text>
</comment>